<dbReference type="InterPro" id="IPR050776">
    <property type="entry name" value="Ank_Repeat/CDKN_Inhibitor"/>
</dbReference>
<dbReference type="PANTHER" id="PTHR24201">
    <property type="entry name" value="ANK_REP_REGION DOMAIN-CONTAINING PROTEIN"/>
    <property type="match status" value="1"/>
</dbReference>
<dbReference type="InterPro" id="IPR002110">
    <property type="entry name" value="Ankyrin_rpt"/>
</dbReference>
<reference evidence="5 6" key="1">
    <citation type="submission" date="2011-10" db="EMBL/GenBank/DDBJ databases">
        <title>The Improved High-Quality Draft genome of Leptonema illini DSM 21528.</title>
        <authorList>
            <consortium name="US DOE Joint Genome Institute (JGI-PGF)"/>
            <person name="Lucas S."/>
            <person name="Copeland A."/>
            <person name="Lapidus A."/>
            <person name="Glavina del Rio T."/>
            <person name="Dalin E."/>
            <person name="Tice H."/>
            <person name="Bruce D."/>
            <person name="Goodwin L."/>
            <person name="Pitluck S."/>
            <person name="Peters L."/>
            <person name="Mikhailova N."/>
            <person name="Held B."/>
            <person name="Kyrpides N."/>
            <person name="Mavromatis K."/>
            <person name="Ivanova N."/>
            <person name="Markowitz V."/>
            <person name="Cheng J.-F."/>
            <person name="Hugenholtz P."/>
            <person name="Woyke T."/>
            <person name="Wu D."/>
            <person name="Gronow S."/>
            <person name="Wellnitz S."/>
            <person name="Brambilla E.-M."/>
            <person name="Klenk H.-P."/>
            <person name="Eisen J.A."/>
        </authorList>
    </citation>
    <scope>NUCLEOTIDE SEQUENCE [LARGE SCALE GENOMIC DNA]</scope>
    <source>
        <strain evidence="5 6">DSM 21528</strain>
    </source>
</reference>
<dbReference type="Proteomes" id="UP000005737">
    <property type="component" value="Unassembled WGS sequence"/>
</dbReference>
<dbReference type="AlphaFoldDB" id="H2CHK9"/>
<feature type="signal peptide" evidence="4">
    <location>
        <begin position="1"/>
        <end position="25"/>
    </location>
</feature>
<dbReference type="SMART" id="SM00248">
    <property type="entry name" value="ANK"/>
    <property type="match status" value="5"/>
</dbReference>
<dbReference type="PROSITE" id="PS51257">
    <property type="entry name" value="PROKAR_LIPOPROTEIN"/>
    <property type="match status" value="1"/>
</dbReference>
<dbReference type="HOGENOM" id="CLU_1064763_0_0_12"/>
<evidence type="ECO:0000256" key="3">
    <source>
        <dbReference type="PROSITE-ProRule" id="PRU00023"/>
    </source>
</evidence>
<dbReference type="RefSeq" id="WP_002768915.1">
    <property type="nucleotide sequence ID" value="NZ_JH597773.1"/>
</dbReference>
<dbReference type="Gene3D" id="1.25.40.20">
    <property type="entry name" value="Ankyrin repeat-containing domain"/>
    <property type="match status" value="2"/>
</dbReference>
<accession>H2CHK9</accession>
<evidence type="ECO:0000313" key="6">
    <source>
        <dbReference type="Proteomes" id="UP000005737"/>
    </source>
</evidence>
<proteinExistence type="predicted"/>
<gene>
    <name evidence="5" type="ORF">Lepil_0123</name>
</gene>
<protein>
    <submittedName>
        <fullName evidence="5">Ankyrin</fullName>
    </submittedName>
</protein>
<dbReference type="InterPro" id="IPR036770">
    <property type="entry name" value="Ankyrin_rpt-contain_sf"/>
</dbReference>
<sequence>MKTMNAFTIGGMVSMFSLLSCFSFGKVQCAGCTVDKAYRNPQALALVHAAVSGKVDEVNRLVQGGADPNYIEEGAVPMLIWTMCAQNKKGYEALLKAGADPNLGGTGDGYTSPGVVGHPFTRDSSSRVHRGWSATVMAAAIEDPYYLRLALQYGGDPDAKKGEAADRPLLKASYEGFIENVRILLDAGADVNIHDERYPNYNAAMMAIRSYGRYDIVILLVQRGFVFDLEGIWFYRDYPVSEEMRPYRDTVLRMLKERGFK</sequence>
<keyword evidence="1" id="KW-0677">Repeat</keyword>
<keyword evidence="4" id="KW-0732">Signal</keyword>
<name>H2CHK9_9LEPT</name>
<keyword evidence="6" id="KW-1185">Reference proteome</keyword>
<feature type="chain" id="PRO_5003560945" evidence="4">
    <location>
        <begin position="26"/>
        <end position="261"/>
    </location>
</feature>
<dbReference type="Pfam" id="PF12796">
    <property type="entry name" value="Ank_2"/>
    <property type="match status" value="1"/>
</dbReference>
<keyword evidence="2 3" id="KW-0040">ANK repeat</keyword>
<evidence type="ECO:0000256" key="2">
    <source>
        <dbReference type="ARBA" id="ARBA00023043"/>
    </source>
</evidence>
<evidence type="ECO:0000313" key="5">
    <source>
        <dbReference type="EMBL" id="EHQ04832.1"/>
    </source>
</evidence>
<evidence type="ECO:0000256" key="4">
    <source>
        <dbReference type="SAM" id="SignalP"/>
    </source>
</evidence>
<feature type="repeat" description="ANK" evidence="3">
    <location>
        <begin position="164"/>
        <end position="196"/>
    </location>
</feature>
<dbReference type="SUPFAM" id="SSF48403">
    <property type="entry name" value="Ankyrin repeat"/>
    <property type="match status" value="1"/>
</dbReference>
<dbReference type="EMBL" id="JH597773">
    <property type="protein sequence ID" value="EHQ04832.1"/>
    <property type="molecule type" value="Genomic_DNA"/>
</dbReference>
<dbReference type="PROSITE" id="PS50297">
    <property type="entry name" value="ANK_REP_REGION"/>
    <property type="match status" value="1"/>
</dbReference>
<organism evidence="5 6">
    <name type="scientific">Leptonema illini DSM 21528</name>
    <dbReference type="NCBI Taxonomy" id="929563"/>
    <lineage>
        <taxon>Bacteria</taxon>
        <taxon>Pseudomonadati</taxon>
        <taxon>Spirochaetota</taxon>
        <taxon>Spirochaetia</taxon>
        <taxon>Leptospirales</taxon>
        <taxon>Leptospiraceae</taxon>
        <taxon>Leptonema</taxon>
    </lineage>
</organism>
<evidence type="ECO:0000256" key="1">
    <source>
        <dbReference type="ARBA" id="ARBA00022737"/>
    </source>
</evidence>
<dbReference type="PROSITE" id="PS50088">
    <property type="entry name" value="ANK_REPEAT"/>
    <property type="match status" value="1"/>
</dbReference>